<evidence type="ECO:0000256" key="5">
    <source>
        <dbReference type="ARBA" id="ARBA00034496"/>
    </source>
</evidence>
<comment type="caution">
    <text evidence="6">The sequence shown here is derived from an EMBL/GenBank/DDBJ whole genome shotgun (WGS) entry which is preliminary data.</text>
</comment>
<dbReference type="GO" id="GO:0019825">
    <property type="term" value="F:oxygen binding"/>
    <property type="evidence" value="ECO:0007669"/>
    <property type="project" value="InterPro"/>
</dbReference>
<evidence type="ECO:0000256" key="1">
    <source>
        <dbReference type="ARBA" id="ARBA00022448"/>
    </source>
</evidence>
<evidence type="ECO:0000256" key="3">
    <source>
        <dbReference type="ARBA" id="ARBA00022723"/>
    </source>
</evidence>
<protein>
    <submittedName>
        <fullName evidence="6">Globin</fullName>
    </submittedName>
</protein>
<name>A0A9D1YVC9_9MICO</name>
<reference evidence="6" key="2">
    <citation type="submission" date="2021-04" db="EMBL/GenBank/DDBJ databases">
        <authorList>
            <person name="Gilroy R."/>
        </authorList>
    </citation>
    <scope>NUCLEOTIDE SEQUENCE</scope>
    <source>
        <strain evidence="6">ChiGjej1B1-98</strain>
    </source>
</reference>
<dbReference type="SUPFAM" id="SSF46458">
    <property type="entry name" value="Globin-like"/>
    <property type="match status" value="1"/>
</dbReference>
<dbReference type="GO" id="GO:0046872">
    <property type="term" value="F:metal ion binding"/>
    <property type="evidence" value="ECO:0007669"/>
    <property type="project" value="UniProtKB-KW"/>
</dbReference>
<proteinExistence type="inferred from homology"/>
<dbReference type="GO" id="GO:0005344">
    <property type="term" value="F:oxygen carrier activity"/>
    <property type="evidence" value="ECO:0007669"/>
    <property type="project" value="InterPro"/>
</dbReference>
<dbReference type="AlphaFoldDB" id="A0A9D1YVC9"/>
<organism evidence="6 7">
    <name type="scientific">Candidatus Agrococcus pullicola</name>
    <dbReference type="NCBI Taxonomy" id="2838429"/>
    <lineage>
        <taxon>Bacteria</taxon>
        <taxon>Bacillati</taxon>
        <taxon>Actinomycetota</taxon>
        <taxon>Actinomycetes</taxon>
        <taxon>Micrococcales</taxon>
        <taxon>Microbacteriaceae</taxon>
        <taxon>Agrococcus</taxon>
    </lineage>
</organism>
<comment type="similarity">
    <text evidence="5">Belongs to the truncated hemoglobin family. Group II subfamily.</text>
</comment>
<dbReference type="Proteomes" id="UP000824005">
    <property type="component" value="Unassembled WGS sequence"/>
</dbReference>
<gene>
    <name evidence="6" type="ORF">H9830_07110</name>
</gene>
<evidence type="ECO:0000256" key="2">
    <source>
        <dbReference type="ARBA" id="ARBA00022617"/>
    </source>
</evidence>
<dbReference type="PANTHER" id="PTHR47366:SF1">
    <property type="entry name" value="TWO-ON-TWO HEMOGLOBIN-3"/>
    <property type="match status" value="1"/>
</dbReference>
<keyword evidence="1" id="KW-0813">Transport</keyword>
<keyword evidence="3" id="KW-0479">Metal-binding</keyword>
<reference evidence="6" key="1">
    <citation type="journal article" date="2021" name="PeerJ">
        <title>Extensive microbial diversity within the chicken gut microbiome revealed by metagenomics and culture.</title>
        <authorList>
            <person name="Gilroy R."/>
            <person name="Ravi A."/>
            <person name="Getino M."/>
            <person name="Pursley I."/>
            <person name="Horton D.L."/>
            <person name="Alikhan N.F."/>
            <person name="Baker D."/>
            <person name="Gharbi K."/>
            <person name="Hall N."/>
            <person name="Watson M."/>
            <person name="Adriaenssens E.M."/>
            <person name="Foster-Nyarko E."/>
            <person name="Jarju S."/>
            <person name="Secka A."/>
            <person name="Antonio M."/>
            <person name="Oren A."/>
            <person name="Chaudhuri R.R."/>
            <person name="La Ragione R."/>
            <person name="Hildebrand F."/>
            <person name="Pallen M.J."/>
        </authorList>
    </citation>
    <scope>NUCLEOTIDE SEQUENCE</scope>
    <source>
        <strain evidence="6">ChiGjej1B1-98</strain>
    </source>
</reference>
<dbReference type="GO" id="GO:0020037">
    <property type="term" value="F:heme binding"/>
    <property type="evidence" value="ECO:0007669"/>
    <property type="project" value="InterPro"/>
</dbReference>
<evidence type="ECO:0000313" key="6">
    <source>
        <dbReference type="EMBL" id="HIY66028.1"/>
    </source>
</evidence>
<sequence>MGEHGPALGQTLFEAVGGIDFFNDLVHRFYNRVWEDEVMRPMYPQDDREGAEWRLANFLGQYFGGPSEYSQRRGHPRLRMRHAPFRIDQDARERWLRHMTAALDELEVAPLHRAEMTDYFERAATAMINYNPAFQGPES</sequence>
<accession>A0A9D1YVC9</accession>
<dbReference type="Pfam" id="PF01152">
    <property type="entry name" value="Bac_globin"/>
    <property type="match status" value="1"/>
</dbReference>
<dbReference type="CDD" id="cd14771">
    <property type="entry name" value="TrHb2_Mt-trHbO-like_O"/>
    <property type="match status" value="1"/>
</dbReference>
<evidence type="ECO:0000256" key="4">
    <source>
        <dbReference type="ARBA" id="ARBA00023004"/>
    </source>
</evidence>
<dbReference type="InterPro" id="IPR044203">
    <property type="entry name" value="GlbO/GLB3-like"/>
</dbReference>
<keyword evidence="4" id="KW-0408">Iron</keyword>
<dbReference type="Gene3D" id="1.10.490.10">
    <property type="entry name" value="Globins"/>
    <property type="match status" value="1"/>
</dbReference>
<dbReference type="InterPro" id="IPR012292">
    <property type="entry name" value="Globin/Proto"/>
</dbReference>
<dbReference type="InterPro" id="IPR009050">
    <property type="entry name" value="Globin-like_sf"/>
</dbReference>
<dbReference type="EMBL" id="DXDC01000206">
    <property type="protein sequence ID" value="HIY66028.1"/>
    <property type="molecule type" value="Genomic_DNA"/>
</dbReference>
<dbReference type="PANTHER" id="PTHR47366">
    <property type="entry name" value="TWO-ON-TWO HEMOGLOBIN-3"/>
    <property type="match status" value="1"/>
</dbReference>
<dbReference type="InterPro" id="IPR001486">
    <property type="entry name" value="Hemoglobin_trunc"/>
</dbReference>
<evidence type="ECO:0000313" key="7">
    <source>
        <dbReference type="Proteomes" id="UP000824005"/>
    </source>
</evidence>
<keyword evidence="2" id="KW-0349">Heme</keyword>